<dbReference type="Proteomes" id="UP001203852">
    <property type="component" value="Unassembled WGS sequence"/>
</dbReference>
<feature type="transmembrane region" description="Helical" evidence="2">
    <location>
        <begin position="204"/>
        <end position="225"/>
    </location>
</feature>
<comment type="caution">
    <text evidence="3">The sequence shown here is derived from an EMBL/GenBank/DDBJ whole genome shotgun (WGS) entry which is preliminary data.</text>
</comment>
<feature type="compositionally biased region" description="Polar residues" evidence="1">
    <location>
        <begin position="35"/>
        <end position="51"/>
    </location>
</feature>
<evidence type="ECO:0000313" key="3">
    <source>
        <dbReference type="EMBL" id="KAI1610888.1"/>
    </source>
</evidence>
<dbReference type="EMBL" id="MU404357">
    <property type="protein sequence ID" value="KAI1610888.1"/>
    <property type="molecule type" value="Genomic_DNA"/>
</dbReference>
<accession>A0AAN6DRS5</accession>
<feature type="region of interest" description="Disordered" evidence="1">
    <location>
        <begin position="1"/>
        <end position="60"/>
    </location>
</feature>
<keyword evidence="2" id="KW-1133">Transmembrane helix</keyword>
<name>A0AAN6DRS5_9EURO</name>
<evidence type="ECO:0000313" key="4">
    <source>
        <dbReference type="Proteomes" id="UP001203852"/>
    </source>
</evidence>
<proteinExistence type="predicted"/>
<feature type="compositionally biased region" description="Polar residues" evidence="1">
    <location>
        <begin position="81"/>
        <end position="101"/>
    </location>
</feature>
<keyword evidence="2" id="KW-0812">Transmembrane</keyword>
<feature type="transmembrane region" description="Helical" evidence="2">
    <location>
        <begin position="161"/>
        <end position="183"/>
    </location>
</feature>
<gene>
    <name evidence="3" type="ORF">EDD36DRAFT_442685</name>
</gene>
<feature type="transmembrane region" description="Helical" evidence="2">
    <location>
        <begin position="126"/>
        <end position="149"/>
    </location>
</feature>
<evidence type="ECO:0000256" key="2">
    <source>
        <dbReference type="SAM" id="Phobius"/>
    </source>
</evidence>
<sequence>MTRSRSVEAHQRGSSRPPSYRSKIDKDDIDLEAQVQASDAVQAPAATNSKISQDDIEAQVEGPDTVQRPASAMLCGPAGSISASTSNHDTHTIQQNSSEQGGTAGPISNPTPPTDQDKHPYLARIYFVRALFCLVEVGACYAVFLGLWARWPWVIENKTLVGVPLLTFGIYWCAELLTVILKLDKLDKLDKRELKQLGGLTHKEWNAVMQILVPFFAAGMALWLYPMLWQGDSGTEGLD</sequence>
<reference evidence="3" key="1">
    <citation type="journal article" date="2022" name="bioRxiv">
        <title>Deciphering the potential niche of two novel black yeast fungi from a biological soil crust based on their genomes, phenotypes, and melanin regulation.</title>
        <authorList>
            <consortium name="DOE Joint Genome Institute"/>
            <person name="Carr E.C."/>
            <person name="Barton Q."/>
            <person name="Grambo S."/>
            <person name="Sullivan M."/>
            <person name="Renfro C.M."/>
            <person name="Kuo A."/>
            <person name="Pangilinan J."/>
            <person name="Lipzen A."/>
            <person name="Keymanesh K."/>
            <person name="Savage E."/>
            <person name="Barry K."/>
            <person name="Grigoriev I.V."/>
            <person name="Riekhof W.R."/>
            <person name="Harris S.S."/>
        </authorList>
    </citation>
    <scope>NUCLEOTIDE SEQUENCE</scope>
    <source>
        <strain evidence="3">JF 03-4F</strain>
    </source>
</reference>
<evidence type="ECO:0000256" key="1">
    <source>
        <dbReference type="SAM" id="MobiDB-lite"/>
    </source>
</evidence>
<dbReference type="AlphaFoldDB" id="A0AAN6DRS5"/>
<keyword evidence="4" id="KW-1185">Reference proteome</keyword>
<keyword evidence="2" id="KW-0472">Membrane</keyword>
<feature type="compositionally biased region" description="Basic and acidic residues" evidence="1">
    <location>
        <begin position="1"/>
        <end position="11"/>
    </location>
</feature>
<organism evidence="3 4">
    <name type="scientific">Exophiala viscosa</name>
    <dbReference type="NCBI Taxonomy" id="2486360"/>
    <lineage>
        <taxon>Eukaryota</taxon>
        <taxon>Fungi</taxon>
        <taxon>Dikarya</taxon>
        <taxon>Ascomycota</taxon>
        <taxon>Pezizomycotina</taxon>
        <taxon>Eurotiomycetes</taxon>
        <taxon>Chaetothyriomycetidae</taxon>
        <taxon>Chaetothyriales</taxon>
        <taxon>Herpotrichiellaceae</taxon>
        <taxon>Exophiala</taxon>
    </lineage>
</organism>
<protein>
    <submittedName>
        <fullName evidence="3">Uncharacterized protein</fullName>
    </submittedName>
</protein>
<feature type="region of interest" description="Disordered" evidence="1">
    <location>
        <begin position="78"/>
        <end position="115"/>
    </location>
</feature>